<protein>
    <recommendedName>
        <fullName evidence="5">RING-type domain-containing protein</fullName>
    </recommendedName>
</protein>
<dbReference type="SMART" id="SM00184">
    <property type="entry name" value="RING"/>
    <property type="match status" value="1"/>
</dbReference>
<keyword evidence="1 3" id="KW-0863">Zinc-finger</keyword>
<feature type="transmembrane region" description="Helical" evidence="4">
    <location>
        <begin position="6"/>
        <end position="28"/>
    </location>
</feature>
<organism evidence="6 7">
    <name type="scientific">Schistosoma rodhaini</name>
    <dbReference type="NCBI Taxonomy" id="6188"/>
    <lineage>
        <taxon>Eukaryota</taxon>
        <taxon>Metazoa</taxon>
        <taxon>Spiralia</taxon>
        <taxon>Lophotrochozoa</taxon>
        <taxon>Platyhelminthes</taxon>
        <taxon>Trematoda</taxon>
        <taxon>Digenea</taxon>
        <taxon>Strigeidida</taxon>
        <taxon>Schistosomatoidea</taxon>
        <taxon>Schistosomatidae</taxon>
        <taxon>Schistosoma</taxon>
    </lineage>
</organism>
<dbReference type="InterPro" id="IPR001841">
    <property type="entry name" value="Znf_RING"/>
</dbReference>
<dbReference type="InterPro" id="IPR013083">
    <property type="entry name" value="Znf_RING/FYVE/PHD"/>
</dbReference>
<evidence type="ECO:0000313" key="7">
    <source>
        <dbReference type="WBParaSite" id="SRDH1_45100.1"/>
    </source>
</evidence>
<dbReference type="SUPFAM" id="SSF57850">
    <property type="entry name" value="RING/U-box"/>
    <property type="match status" value="1"/>
</dbReference>
<dbReference type="Pfam" id="PF13920">
    <property type="entry name" value="zf-C3HC4_3"/>
    <property type="match status" value="1"/>
</dbReference>
<keyword evidence="4" id="KW-0472">Membrane</keyword>
<evidence type="ECO:0000256" key="3">
    <source>
        <dbReference type="PROSITE-ProRule" id="PRU00175"/>
    </source>
</evidence>
<reference evidence="7" key="2">
    <citation type="submission" date="2023-11" db="UniProtKB">
        <authorList>
            <consortium name="WormBaseParasite"/>
        </authorList>
    </citation>
    <scope>IDENTIFICATION</scope>
</reference>
<dbReference type="GO" id="GO:0008270">
    <property type="term" value="F:zinc ion binding"/>
    <property type="evidence" value="ECO:0007669"/>
    <property type="project" value="UniProtKB-KW"/>
</dbReference>
<evidence type="ECO:0000256" key="1">
    <source>
        <dbReference type="ARBA" id="ARBA00022771"/>
    </source>
</evidence>
<dbReference type="AlphaFoldDB" id="A0AA85FEY3"/>
<keyword evidence="6" id="KW-1185">Reference proteome</keyword>
<evidence type="ECO:0000313" key="6">
    <source>
        <dbReference type="Proteomes" id="UP000050792"/>
    </source>
</evidence>
<dbReference type="GO" id="GO:0030308">
    <property type="term" value="P:negative regulation of cell growth"/>
    <property type="evidence" value="ECO:0007669"/>
    <property type="project" value="TreeGrafter"/>
</dbReference>
<dbReference type="Proteomes" id="UP000050792">
    <property type="component" value="Unassembled WGS sequence"/>
</dbReference>
<keyword evidence="4" id="KW-0812">Transmembrane</keyword>
<evidence type="ECO:0000256" key="4">
    <source>
        <dbReference type="SAM" id="Phobius"/>
    </source>
</evidence>
<evidence type="ECO:0000256" key="2">
    <source>
        <dbReference type="ARBA" id="ARBA00022833"/>
    </source>
</evidence>
<keyword evidence="4" id="KW-1133">Transmembrane helix</keyword>
<dbReference type="WBParaSite" id="SRDH1_45100.1">
    <property type="protein sequence ID" value="SRDH1_45100.1"/>
    <property type="gene ID" value="SRDH1_45100"/>
</dbReference>
<feature type="domain" description="RING-type" evidence="5">
    <location>
        <begin position="251"/>
        <end position="304"/>
    </location>
</feature>
<dbReference type="PANTHER" id="PTHR15379">
    <property type="entry name" value="CELL GROWTH REGULATOR WITH RING FINGER DOMAIN PROTEIN 1"/>
    <property type="match status" value="1"/>
</dbReference>
<name>A0AA85FEY3_9TREM</name>
<dbReference type="PROSITE" id="PS50089">
    <property type="entry name" value="ZF_RING_2"/>
    <property type="match status" value="1"/>
</dbReference>
<dbReference type="Gene3D" id="3.30.40.10">
    <property type="entry name" value="Zinc/RING finger domain, C3HC4 (zinc finger)"/>
    <property type="match status" value="1"/>
</dbReference>
<dbReference type="PANTHER" id="PTHR15379:SF2">
    <property type="entry name" value="CELL GROWTH REGULATOR WITH RING FINGER DOMAIN PROTEIN 1"/>
    <property type="match status" value="1"/>
</dbReference>
<evidence type="ECO:0000259" key="5">
    <source>
        <dbReference type="PROSITE" id="PS50089"/>
    </source>
</evidence>
<keyword evidence="2" id="KW-0862">Zinc</keyword>
<accession>A0AA85FEY3</accession>
<dbReference type="InterPro" id="IPR042496">
    <property type="entry name" value="CGRF1"/>
</dbReference>
<sequence>MDISNSIRGVFIRIFLAFLILSVIMKVVKEKLILWLYGQNADSGMSVLTRGYMISDVSTKRLGNSSVITSFQPSSSNMSGDPIRVTVSSIKAVELCVLRDVSLSTFHAILTSDHKNLRDYIVTNATEKHTVKPGIQDISIHVNVHSCPDHTKRDKYSVVIGLVSSTPDSLVEEINITCYIIHVKIREEEHVNTSIMYTYWKTTWNRLLTPQILFDAGDNVNSINETTILPMKTITSYTNNNEISRTWRPCCFICLSSETISNLRVLLPCRHAAICSDCFQSLHKSAMFTINHHLIGLITCPICRTPVNSTLLLPRTNYDEFNNEVNHTTDEDGVTTTNNITEIPL</sequence>
<proteinExistence type="predicted"/>
<reference evidence="6" key="1">
    <citation type="submission" date="2022-06" db="EMBL/GenBank/DDBJ databases">
        <authorList>
            <person name="Berger JAMES D."/>
            <person name="Berger JAMES D."/>
        </authorList>
    </citation>
    <scope>NUCLEOTIDE SEQUENCE [LARGE SCALE GENOMIC DNA]</scope>
</reference>
<keyword evidence="1 3" id="KW-0479">Metal-binding</keyword>